<evidence type="ECO:0000256" key="1">
    <source>
        <dbReference type="SAM" id="MobiDB-lite"/>
    </source>
</evidence>
<protein>
    <submittedName>
        <fullName evidence="2">Uncharacterized protein</fullName>
    </submittedName>
</protein>
<dbReference type="AlphaFoldDB" id="A0A090GGN4"/>
<evidence type="ECO:0000313" key="3">
    <source>
        <dbReference type="Proteomes" id="UP000046122"/>
    </source>
</evidence>
<dbReference type="Proteomes" id="UP000046122">
    <property type="component" value="Unassembled WGS sequence"/>
</dbReference>
<evidence type="ECO:0000313" key="2">
    <source>
        <dbReference type="EMBL" id="CDX61680.1"/>
    </source>
</evidence>
<dbReference type="EMBL" id="CCNE01000065">
    <property type="protein sequence ID" value="CDX61680.1"/>
    <property type="molecule type" value="Genomic_DNA"/>
</dbReference>
<accession>A0A090GGN4</accession>
<name>A0A090GGN4_MESPL</name>
<organism evidence="2 3">
    <name type="scientific">Mesorhizobium plurifarium</name>
    <dbReference type="NCBI Taxonomy" id="69974"/>
    <lineage>
        <taxon>Bacteria</taxon>
        <taxon>Pseudomonadati</taxon>
        <taxon>Pseudomonadota</taxon>
        <taxon>Alphaproteobacteria</taxon>
        <taxon>Hyphomicrobiales</taxon>
        <taxon>Phyllobacteriaceae</taxon>
        <taxon>Mesorhizobium</taxon>
    </lineage>
</organism>
<sequence>MDWRPHDGQSQGHRLPSHGAPDRVPARAHCPGLRFPPRAEGTGPGADHGRGFAALLGRVSASWRMQVHDWVDDAVIDGKMVLIPRKPKPWWRRQLRRLRDRLKGKRA</sequence>
<reference evidence="2 3" key="1">
    <citation type="submission" date="2014-08" db="EMBL/GenBank/DDBJ databases">
        <authorList>
            <person name="Moulin Lionel"/>
        </authorList>
    </citation>
    <scope>NUCLEOTIDE SEQUENCE [LARGE SCALE GENOMIC DNA]</scope>
</reference>
<gene>
    <name evidence="2" type="ORF">MPL3365_70029</name>
</gene>
<feature type="region of interest" description="Disordered" evidence="1">
    <location>
        <begin position="1"/>
        <end position="47"/>
    </location>
</feature>
<proteinExistence type="predicted"/>